<name>A0AAV2LWP0_KNICA</name>
<evidence type="ECO:0000256" key="1">
    <source>
        <dbReference type="SAM" id="MobiDB-lite"/>
    </source>
</evidence>
<keyword evidence="3" id="KW-1185">Reference proteome</keyword>
<dbReference type="AlphaFoldDB" id="A0AAV2LWP0"/>
<dbReference type="Proteomes" id="UP001497482">
    <property type="component" value="Chromosome 5"/>
</dbReference>
<proteinExistence type="predicted"/>
<organism evidence="2 3">
    <name type="scientific">Knipowitschia caucasica</name>
    <name type="common">Caucasian dwarf goby</name>
    <name type="synonym">Pomatoschistus caucasicus</name>
    <dbReference type="NCBI Taxonomy" id="637954"/>
    <lineage>
        <taxon>Eukaryota</taxon>
        <taxon>Metazoa</taxon>
        <taxon>Chordata</taxon>
        <taxon>Craniata</taxon>
        <taxon>Vertebrata</taxon>
        <taxon>Euteleostomi</taxon>
        <taxon>Actinopterygii</taxon>
        <taxon>Neopterygii</taxon>
        <taxon>Teleostei</taxon>
        <taxon>Neoteleostei</taxon>
        <taxon>Acanthomorphata</taxon>
        <taxon>Gobiaria</taxon>
        <taxon>Gobiiformes</taxon>
        <taxon>Gobioidei</taxon>
        <taxon>Gobiidae</taxon>
        <taxon>Gobiinae</taxon>
        <taxon>Knipowitschia</taxon>
    </lineage>
</organism>
<accession>A0AAV2LWP0</accession>
<dbReference type="EMBL" id="OZ035827">
    <property type="protein sequence ID" value="CAL1605462.1"/>
    <property type="molecule type" value="Genomic_DNA"/>
</dbReference>
<evidence type="ECO:0000313" key="3">
    <source>
        <dbReference type="Proteomes" id="UP001497482"/>
    </source>
</evidence>
<sequence length="80" mass="8863">MRPSVLISIQPYINGARLCEDSLMSPSLSPYSSSLVHYPHRGHERFGVFGSCPTERRRWRSEGVPGFPFDPLQNGGSGEA</sequence>
<evidence type="ECO:0000313" key="2">
    <source>
        <dbReference type="EMBL" id="CAL1605462.1"/>
    </source>
</evidence>
<feature type="region of interest" description="Disordered" evidence="1">
    <location>
        <begin position="60"/>
        <end position="80"/>
    </location>
</feature>
<reference evidence="2 3" key="1">
    <citation type="submission" date="2024-04" db="EMBL/GenBank/DDBJ databases">
        <authorList>
            <person name="Waldvogel A.-M."/>
            <person name="Schoenle A."/>
        </authorList>
    </citation>
    <scope>NUCLEOTIDE SEQUENCE [LARGE SCALE GENOMIC DNA]</scope>
</reference>
<protein>
    <submittedName>
        <fullName evidence="2">Uncharacterized protein</fullName>
    </submittedName>
</protein>
<gene>
    <name evidence="2" type="ORF">KC01_LOCUS32847</name>
</gene>